<keyword evidence="4" id="KW-1015">Disulfide bond</keyword>
<feature type="region of interest" description="Disordered" evidence="6">
    <location>
        <begin position="258"/>
        <end position="279"/>
    </location>
</feature>
<keyword evidence="2 7" id="KW-0732">Signal</keyword>
<dbReference type="PROSITE" id="PS50940">
    <property type="entry name" value="CHIT_BIND_II"/>
    <property type="match status" value="2"/>
</dbReference>
<organism evidence="9 10">
    <name type="scientific">Danaus chrysippus</name>
    <name type="common">African queen</name>
    <dbReference type="NCBI Taxonomy" id="151541"/>
    <lineage>
        <taxon>Eukaryota</taxon>
        <taxon>Metazoa</taxon>
        <taxon>Ecdysozoa</taxon>
        <taxon>Arthropoda</taxon>
        <taxon>Hexapoda</taxon>
        <taxon>Insecta</taxon>
        <taxon>Pterygota</taxon>
        <taxon>Neoptera</taxon>
        <taxon>Endopterygota</taxon>
        <taxon>Lepidoptera</taxon>
        <taxon>Glossata</taxon>
        <taxon>Ditrysia</taxon>
        <taxon>Papilionoidea</taxon>
        <taxon>Nymphalidae</taxon>
        <taxon>Danainae</taxon>
        <taxon>Danaini</taxon>
        <taxon>Danaina</taxon>
        <taxon>Danaus</taxon>
        <taxon>Anosia</taxon>
    </lineage>
</organism>
<dbReference type="Pfam" id="PF01607">
    <property type="entry name" value="CBM_14"/>
    <property type="match status" value="2"/>
</dbReference>
<dbReference type="AlphaFoldDB" id="A0A8J2R076"/>
<keyword evidence="5" id="KW-0325">Glycoprotein</keyword>
<dbReference type="InterPro" id="IPR051940">
    <property type="entry name" value="Chitin_bind-dev_reg"/>
</dbReference>
<dbReference type="InterPro" id="IPR036508">
    <property type="entry name" value="Chitin-bd_dom_sf"/>
</dbReference>
<evidence type="ECO:0000313" key="10">
    <source>
        <dbReference type="Proteomes" id="UP000789524"/>
    </source>
</evidence>
<keyword evidence="10" id="KW-1185">Reference proteome</keyword>
<evidence type="ECO:0000256" key="3">
    <source>
        <dbReference type="ARBA" id="ARBA00022737"/>
    </source>
</evidence>
<evidence type="ECO:0000256" key="6">
    <source>
        <dbReference type="SAM" id="MobiDB-lite"/>
    </source>
</evidence>
<dbReference type="Gene3D" id="2.170.140.10">
    <property type="entry name" value="Chitin binding domain"/>
    <property type="match status" value="2"/>
</dbReference>
<proteinExistence type="predicted"/>
<dbReference type="GO" id="GO:0008061">
    <property type="term" value="F:chitin binding"/>
    <property type="evidence" value="ECO:0007669"/>
    <property type="project" value="UniProtKB-KW"/>
</dbReference>
<evidence type="ECO:0000256" key="1">
    <source>
        <dbReference type="ARBA" id="ARBA00022669"/>
    </source>
</evidence>
<feature type="compositionally biased region" description="Low complexity" evidence="6">
    <location>
        <begin position="260"/>
        <end position="278"/>
    </location>
</feature>
<protein>
    <submittedName>
        <fullName evidence="9">(African queen) hypothetical protein</fullName>
    </submittedName>
</protein>
<gene>
    <name evidence="9" type="ORF">DCHRY22_LOCUS11422</name>
</gene>
<evidence type="ECO:0000256" key="2">
    <source>
        <dbReference type="ARBA" id="ARBA00022729"/>
    </source>
</evidence>
<feature type="chain" id="PRO_5035278129" evidence="7">
    <location>
        <begin position="19"/>
        <end position="321"/>
    </location>
</feature>
<dbReference type="OrthoDB" id="8197172at2759"/>
<dbReference type="SUPFAM" id="SSF57625">
    <property type="entry name" value="Invertebrate chitin-binding proteins"/>
    <property type="match status" value="2"/>
</dbReference>
<dbReference type="Proteomes" id="UP000789524">
    <property type="component" value="Unassembled WGS sequence"/>
</dbReference>
<feature type="signal peptide" evidence="7">
    <location>
        <begin position="1"/>
        <end position="18"/>
    </location>
</feature>
<sequence>MWTFTLLLVFTAICGTNSEPVWNKPTEKSVRQKRLLFYDEQGQLVKTYGSPLYHFGRQEQENLFQWSFLNMFLSPVFPTTLGRNSITYMVPVSDAVIHQIDKDPLYQNMVFVLSYKDPVVETNPLCAGKRTQIPSPEMCNNFLNCWDGWAVEQECPADLLFSSEGFCDYPFNVECNNRKIPERPEPACKTDFQVFASRHNCSEYFVCVNSIPVKFQCPGDLAYSEYLGVCDYPHIVECNITAATNPSTTQSTEVPEVFMSSTPPVSTTSPPSTSSSSTDQKVINKMEYNMRSWTSTHVAISRQDAIRQLQLEKIAQVKTKK</sequence>
<dbReference type="InterPro" id="IPR002557">
    <property type="entry name" value="Chitin-bd_dom"/>
</dbReference>
<reference evidence="9" key="1">
    <citation type="submission" date="2021-09" db="EMBL/GenBank/DDBJ databases">
        <authorList>
            <person name="Martin H S."/>
        </authorList>
    </citation>
    <scope>NUCLEOTIDE SEQUENCE</scope>
</reference>
<dbReference type="PANTHER" id="PTHR23301">
    <property type="entry name" value="CHITIN BINDING PERITROPHIN-A"/>
    <property type="match status" value="1"/>
</dbReference>
<evidence type="ECO:0000256" key="7">
    <source>
        <dbReference type="SAM" id="SignalP"/>
    </source>
</evidence>
<accession>A0A8J2R076</accession>
<keyword evidence="3" id="KW-0677">Repeat</keyword>
<feature type="domain" description="Chitin-binding type-2" evidence="8">
    <location>
        <begin position="123"/>
        <end position="177"/>
    </location>
</feature>
<keyword evidence="1" id="KW-0147">Chitin-binding</keyword>
<feature type="domain" description="Chitin-binding type-2" evidence="8">
    <location>
        <begin position="185"/>
        <end position="240"/>
    </location>
</feature>
<dbReference type="SMART" id="SM00494">
    <property type="entry name" value="ChtBD2"/>
    <property type="match status" value="2"/>
</dbReference>
<comment type="caution">
    <text evidence="9">The sequence shown here is derived from an EMBL/GenBank/DDBJ whole genome shotgun (WGS) entry which is preliminary data.</text>
</comment>
<evidence type="ECO:0000256" key="5">
    <source>
        <dbReference type="ARBA" id="ARBA00023180"/>
    </source>
</evidence>
<dbReference type="PANTHER" id="PTHR23301:SF0">
    <property type="entry name" value="CHITIN-BINDING TYPE-2 DOMAIN-CONTAINING PROTEIN-RELATED"/>
    <property type="match status" value="1"/>
</dbReference>
<dbReference type="EMBL" id="CAKASE010000074">
    <property type="protein sequence ID" value="CAG9575543.1"/>
    <property type="molecule type" value="Genomic_DNA"/>
</dbReference>
<name>A0A8J2R076_9NEOP</name>
<evidence type="ECO:0000256" key="4">
    <source>
        <dbReference type="ARBA" id="ARBA00023157"/>
    </source>
</evidence>
<evidence type="ECO:0000313" key="9">
    <source>
        <dbReference type="EMBL" id="CAG9575543.1"/>
    </source>
</evidence>
<evidence type="ECO:0000259" key="8">
    <source>
        <dbReference type="PROSITE" id="PS50940"/>
    </source>
</evidence>
<dbReference type="GO" id="GO:0005576">
    <property type="term" value="C:extracellular region"/>
    <property type="evidence" value="ECO:0007669"/>
    <property type="project" value="InterPro"/>
</dbReference>